<evidence type="ECO:0000313" key="3">
    <source>
        <dbReference type="Proteomes" id="UP000588098"/>
    </source>
</evidence>
<comment type="caution">
    <text evidence="2">The sequence shown here is derived from an EMBL/GenBank/DDBJ whole genome shotgun (WGS) entry which is preliminary data.</text>
</comment>
<evidence type="ECO:0000313" key="2">
    <source>
        <dbReference type="EMBL" id="MBB5933415.1"/>
    </source>
</evidence>
<protein>
    <submittedName>
        <fullName evidence="2">Uncharacterized protein</fullName>
    </submittedName>
</protein>
<feature type="region of interest" description="Disordered" evidence="1">
    <location>
        <begin position="1"/>
        <end position="20"/>
    </location>
</feature>
<reference evidence="2 3" key="1">
    <citation type="submission" date="2020-08" db="EMBL/GenBank/DDBJ databases">
        <title>Genomic Encyclopedia of Type Strains, Phase III (KMG-III): the genomes of soil and plant-associated and newly described type strains.</title>
        <authorList>
            <person name="Whitman W."/>
        </authorList>
    </citation>
    <scope>NUCLEOTIDE SEQUENCE [LARGE SCALE GENOMIC DNA]</scope>
    <source>
        <strain evidence="2 3">CECT 8305</strain>
    </source>
</reference>
<accession>A0A7W9Q4L1</accession>
<dbReference type="Proteomes" id="UP000588098">
    <property type="component" value="Unassembled WGS sequence"/>
</dbReference>
<dbReference type="AlphaFoldDB" id="A0A7W9Q4L1"/>
<gene>
    <name evidence="2" type="ORF">FHS42_000433</name>
</gene>
<keyword evidence="3" id="KW-1185">Reference proteome</keyword>
<feature type="region of interest" description="Disordered" evidence="1">
    <location>
        <begin position="31"/>
        <end position="51"/>
    </location>
</feature>
<dbReference type="RefSeq" id="WP_184568728.1">
    <property type="nucleotide sequence ID" value="NZ_JACHJL010000001.1"/>
</dbReference>
<proteinExistence type="predicted"/>
<evidence type="ECO:0000256" key="1">
    <source>
        <dbReference type="SAM" id="MobiDB-lite"/>
    </source>
</evidence>
<name>A0A7W9Q4L1_9ACTN</name>
<organism evidence="2 3">
    <name type="scientific">Streptomyces zagrosensis</name>
    <dbReference type="NCBI Taxonomy" id="1042984"/>
    <lineage>
        <taxon>Bacteria</taxon>
        <taxon>Bacillati</taxon>
        <taxon>Actinomycetota</taxon>
        <taxon>Actinomycetes</taxon>
        <taxon>Kitasatosporales</taxon>
        <taxon>Streptomycetaceae</taxon>
        <taxon>Streptomyces</taxon>
    </lineage>
</organism>
<dbReference type="EMBL" id="JACHJL010000001">
    <property type="protein sequence ID" value="MBB5933415.1"/>
    <property type="molecule type" value="Genomic_DNA"/>
</dbReference>
<sequence length="71" mass="7507">MHQHATPDLPVRAAEPESLDELRADCARMASRWTTHHGGTAGPPVGPAQIHGVRVPSASAHLVDGMSEYGD</sequence>